<sequence>MHPWPWSDLSLYTIDPNTIPGLELFPPPRARKSSAQHYLDDYHCNYHHLQQPQQLETDARWTRRSQAVTATN</sequence>
<organism evidence="1 2">
    <name type="scientific">Purpureocillium lavendulum</name>
    <dbReference type="NCBI Taxonomy" id="1247861"/>
    <lineage>
        <taxon>Eukaryota</taxon>
        <taxon>Fungi</taxon>
        <taxon>Dikarya</taxon>
        <taxon>Ascomycota</taxon>
        <taxon>Pezizomycotina</taxon>
        <taxon>Sordariomycetes</taxon>
        <taxon>Hypocreomycetidae</taxon>
        <taxon>Hypocreales</taxon>
        <taxon>Ophiocordycipitaceae</taxon>
        <taxon>Purpureocillium</taxon>
    </lineage>
</organism>
<evidence type="ECO:0000313" key="1">
    <source>
        <dbReference type="EMBL" id="KAJ6445592.1"/>
    </source>
</evidence>
<comment type="caution">
    <text evidence="1">The sequence shown here is derived from an EMBL/GenBank/DDBJ whole genome shotgun (WGS) entry which is preliminary data.</text>
</comment>
<name>A0AB34G4G5_9HYPO</name>
<keyword evidence="2" id="KW-1185">Reference proteome</keyword>
<protein>
    <submittedName>
        <fullName evidence="1">Uncharacterized protein</fullName>
    </submittedName>
</protein>
<gene>
    <name evidence="1" type="ORF">O9K51_00353</name>
</gene>
<dbReference type="EMBL" id="JAQHRD010000001">
    <property type="protein sequence ID" value="KAJ6445592.1"/>
    <property type="molecule type" value="Genomic_DNA"/>
</dbReference>
<dbReference type="AlphaFoldDB" id="A0AB34G4G5"/>
<dbReference type="Proteomes" id="UP001163105">
    <property type="component" value="Unassembled WGS sequence"/>
</dbReference>
<proteinExistence type="predicted"/>
<evidence type="ECO:0000313" key="2">
    <source>
        <dbReference type="Proteomes" id="UP001163105"/>
    </source>
</evidence>
<accession>A0AB34G4G5</accession>
<reference evidence="1" key="1">
    <citation type="submission" date="2023-01" db="EMBL/GenBank/DDBJ databases">
        <title>The growth and conidiation of Purpureocillium lavendulum are regulated by nitrogen source and histone H3K14 acetylation.</title>
        <authorList>
            <person name="Tang P."/>
            <person name="Han J."/>
            <person name="Zhang C."/>
            <person name="Tang P."/>
            <person name="Qi F."/>
            <person name="Zhang K."/>
            <person name="Liang L."/>
        </authorList>
    </citation>
    <scope>NUCLEOTIDE SEQUENCE</scope>
    <source>
        <strain evidence="1">YMF1.00683</strain>
    </source>
</reference>